<keyword evidence="2" id="KW-0812">Transmembrane</keyword>
<keyword evidence="2" id="KW-0472">Membrane</keyword>
<organism evidence="3">
    <name type="scientific">Hemiselmis andersenii</name>
    <name type="common">Cryptophyte alga</name>
    <dbReference type="NCBI Taxonomy" id="464988"/>
    <lineage>
        <taxon>Eukaryota</taxon>
        <taxon>Cryptophyceae</taxon>
        <taxon>Cryptomonadales</taxon>
        <taxon>Hemiselmidaceae</taxon>
        <taxon>Hemiselmis</taxon>
    </lineage>
</organism>
<dbReference type="InterPro" id="IPR019198">
    <property type="entry name" value="Beta_propeller_containing"/>
</dbReference>
<feature type="compositionally biased region" description="Pro residues" evidence="1">
    <location>
        <begin position="1"/>
        <end position="10"/>
    </location>
</feature>
<dbReference type="Pfam" id="PF09826">
    <property type="entry name" value="Beta_propel"/>
    <property type="match status" value="1"/>
</dbReference>
<evidence type="ECO:0000256" key="2">
    <source>
        <dbReference type="SAM" id="Phobius"/>
    </source>
</evidence>
<feature type="region of interest" description="Disordered" evidence="1">
    <location>
        <begin position="1"/>
        <end position="33"/>
    </location>
</feature>
<evidence type="ECO:0000313" key="3">
    <source>
        <dbReference type="EMBL" id="CAD8953231.1"/>
    </source>
</evidence>
<reference evidence="3" key="1">
    <citation type="submission" date="2021-01" db="EMBL/GenBank/DDBJ databases">
        <authorList>
            <person name="Corre E."/>
            <person name="Pelletier E."/>
            <person name="Niang G."/>
            <person name="Scheremetjew M."/>
            <person name="Finn R."/>
            <person name="Kale V."/>
            <person name="Holt S."/>
            <person name="Cochrane G."/>
            <person name="Meng A."/>
            <person name="Brown T."/>
            <person name="Cohen L."/>
        </authorList>
    </citation>
    <scope>NUCLEOTIDE SEQUENCE</scope>
    <source>
        <strain evidence="3">CCMP644</strain>
    </source>
</reference>
<accession>A0A7S1GW31</accession>
<sequence>MAIPQPPPAYAPQAGAMHQGMPSAPTMQAGQMDPPVKNAPVTVERAANGADPVKSADLCGSMTLKTKLVLAMMAVFCVLVAIIVPTVIATTRDSGGVTSVSSQSVLAKQQSIPEGTFEYKTFESCNDLAVHMEAENVAGVTTPIDQTVTYVVDPGWDSNYSPAPSDWCEYCDCSSAPPRNEWNFGGPVMASAVMEDAPAAADTSTKSATAGGAGGDASGSTLSGTNNQVQGVDEADIVKTDGTHVFVAAARSQLVIATALPLSEASVLSTLDLKSFGLSVWQPADMLVSSDGNSLLVIGHISLTSSGGGVQDWVQSTVVLYIDVTDKANPTAVSADQIEGSYSTARLSGNHAYVIVNTYPSIQWVAERRNGPIPPPPTRRSSVAIQDQRGGYKRVLRRLAPLYRRLASGTLPTSSWGGVPFRGTFSSCGEVRYVDNTIVDAWVSVLSVDLTPGGEKRGESTVLTHAGRGGTVFASAENIFIAAPNYNYAPAMATSAPRGGGGGAGGVGGG</sequence>
<feature type="transmembrane region" description="Helical" evidence="2">
    <location>
        <begin position="68"/>
        <end position="88"/>
    </location>
</feature>
<evidence type="ECO:0000256" key="1">
    <source>
        <dbReference type="SAM" id="MobiDB-lite"/>
    </source>
</evidence>
<dbReference type="AlphaFoldDB" id="A0A7S1GW31"/>
<dbReference type="EMBL" id="HBFX01013023">
    <property type="protein sequence ID" value="CAD8953231.1"/>
    <property type="molecule type" value="Transcribed_RNA"/>
</dbReference>
<keyword evidence="2" id="KW-1133">Transmembrane helix</keyword>
<feature type="region of interest" description="Disordered" evidence="1">
    <location>
        <begin position="200"/>
        <end position="227"/>
    </location>
</feature>
<gene>
    <name evidence="3" type="ORF">HAND00432_LOCUS7768</name>
</gene>
<name>A0A7S1GW31_HEMAN</name>
<feature type="compositionally biased region" description="Low complexity" evidence="1">
    <location>
        <begin position="200"/>
        <end position="210"/>
    </location>
</feature>
<protein>
    <submittedName>
        <fullName evidence="3">Uncharacterized protein</fullName>
    </submittedName>
</protein>
<proteinExistence type="predicted"/>